<dbReference type="AlphaFoldDB" id="A0A251RVI2"/>
<feature type="region of interest" description="Disordered" evidence="1">
    <location>
        <begin position="17"/>
        <end position="38"/>
    </location>
</feature>
<sequence>MKWSVCFRGSWHYAKKKSKKPDFEPGVRSREGPGNSFPLINPKSLKFHQLKVKLARNRIHELGILMICVVLARDQAWKANGSRGDKEVNAKTDAQGK</sequence>
<reference evidence="3" key="1">
    <citation type="journal article" date="2017" name="Nature">
        <title>The sunflower genome provides insights into oil metabolism, flowering and Asterid evolution.</title>
        <authorList>
            <person name="Badouin H."/>
            <person name="Gouzy J."/>
            <person name="Grassa C.J."/>
            <person name="Murat F."/>
            <person name="Staton S.E."/>
            <person name="Cottret L."/>
            <person name="Lelandais-Briere C."/>
            <person name="Owens G.L."/>
            <person name="Carrere S."/>
            <person name="Mayjonade B."/>
            <person name="Legrand L."/>
            <person name="Gill N."/>
            <person name="Kane N.C."/>
            <person name="Bowers J.E."/>
            <person name="Hubner S."/>
            <person name="Bellec A."/>
            <person name="Berard A."/>
            <person name="Berges H."/>
            <person name="Blanchet N."/>
            <person name="Boniface M.C."/>
            <person name="Brunel D."/>
            <person name="Catrice O."/>
            <person name="Chaidir N."/>
            <person name="Claudel C."/>
            <person name="Donnadieu C."/>
            <person name="Faraut T."/>
            <person name="Fievet G."/>
            <person name="Helmstetter N."/>
            <person name="King M."/>
            <person name="Knapp S.J."/>
            <person name="Lai Z."/>
            <person name="Le Paslier M.C."/>
            <person name="Lippi Y."/>
            <person name="Lorenzon L."/>
            <person name="Mandel J.R."/>
            <person name="Marage G."/>
            <person name="Marchand G."/>
            <person name="Marquand E."/>
            <person name="Bret-Mestries E."/>
            <person name="Morien E."/>
            <person name="Nambeesan S."/>
            <person name="Nguyen T."/>
            <person name="Pegot-Espagnet P."/>
            <person name="Pouilly N."/>
            <person name="Raftis F."/>
            <person name="Sallet E."/>
            <person name="Schiex T."/>
            <person name="Thomas J."/>
            <person name="Vandecasteele C."/>
            <person name="Vares D."/>
            <person name="Vear F."/>
            <person name="Vautrin S."/>
            <person name="Crespi M."/>
            <person name="Mangin B."/>
            <person name="Burke J.M."/>
            <person name="Salse J."/>
            <person name="Munos S."/>
            <person name="Vincourt P."/>
            <person name="Rieseberg L.H."/>
            <person name="Langlade N.B."/>
        </authorList>
    </citation>
    <scope>NUCLEOTIDE SEQUENCE [LARGE SCALE GENOMIC DNA]</scope>
    <source>
        <strain evidence="3">cv. SF193</strain>
    </source>
</reference>
<accession>A0A251RVI2</accession>
<dbReference type="Proteomes" id="UP000215914">
    <property type="component" value="Chromosome 16"/>
</dbReference>
<organism evidence="2 3">
    <name type="scientific">Helianthus annuus</name>
    <name type="common">Common sunflower</name>
    <dbReference type="NCBI Taxonomy" id="4232"/>
    <lineage>
        <taxon>Eukaryota</taxon>
        <taxon>Viridiplantae</taxon>
        <taxon>Streptophyta</taxon>
        <taxon>Embryophyta</taxon>
        <taxon>Tracheophyta</taxon>
        <taxon>Spermatophyta</taxon>
        <taxon>Magnoliopsida</taxon>
        <taxon>eudicotyledons</taxon>
        <taxon>Gunneridae</taxon>
        <taxon>Pentapetalae</taxon>
        <taxon>asterids</taxon>
        <taxon>campanulids</taxon>
        <taxon>Asterales</taxon>
        <taxon>Asteraceae</taxon>
        <taxon>Asteroideae</taxon>
        <taxon>Heliantheae alliance</taxon>
        <taxon>Heliantheae</taxon>
        <taxon>Helianthus</taxon>
    </lineage>
</organism>
<proteinExistence type="predicted"/>
<keyword evidence="3" id="KW-1185">Reference proteome</keyword>
<name>A0A251RVI2_HELAN</name>
<dbReference type="InParanoid" id="A0A251RVI2"/>
<evidence type="ECO:0000313" key="3">
    <source>
        <dbReference type="Proteomes" id="UP000215914"/>
    </source>
</evidence>
<evidence type="ECO:0000256" key="1">
    <source>
        <dbReference type="SAM" id="MobiDB-lite"/>
    </source>
</evidence>
<evidence type="ECO:0000313" key="2">
    <source>
        <dbReference type="EMBL" id="OTF90299.1"/>
    </source>
</evidence>
<feature type="compositionally biased region" description="Basic and acidic residues" evidence="1">
    <location>
        <begin position="20"/>
        <end position="31"/>
    </location>
</feature>
<protein>
    <submittedName>
        <fullName evidence="2">Uncharacterized protein</fullName>
    </submittedName>
</protein>
<dbReference type="EMBL" id="CM007905">
    <property type="protein sequence ID" value="OTF90299.1"/>
    <property type="molecule type" value="Genomic_DNA"/>
</dbReference>
<gene>
    <name evidence="2" type="ORF">HannXRQ_Chr16g0498121</name>
</gene>